<dbReference type="EC" id="2.7.13.3" evidence="3"/>
<keyword evidence="5" id="KW-0808">Transferase</keyword>
<evidence type="ECO:0000259" key="12">
    <source>
        <dbReference type="PROSITE" id="PS50109"/>
    </source>
</evidence>
<keyword evidence="9" id="KW-0902">Two-component regulatory system</keyword>
<dbReference type="GO" id="GO:0005886">
    <property type="term" value="C:plasma membrane"/>
    <property type="evidence" value="ECO:0007669"/>
    <property type="project" value="UniProtKB-SubCell"/>
</dbReference>
<dbReference type="Pfam" id="PF02518">
    <property type="entry name" value="HATPase_c"/>
    <property type="match status" value="1"/>
</dbReference>
<dbReference type="SUPFAM" id="SSF47384">
    <property type="entry name" value="Homodimeric domain of signal transducing histidine kinase"/>
    <property type="match status" value="1"/>
</dbReference>
<dbReference type="Proteomes" id="UP000295710">
    <property type="component" value="Unassembled WGS sequence"/>
</dbReference>
<feature type="transmembrane region" description="Helical" evidence="11">
    <location>
        <begin position="16"/>
        <end position="37"/>
    </location>
</feature>
<dbReference type="Gene3D" id="3.30.565.10">
    <property type="entry name" value="Histidine kinase-like ATPase, C-terminal domain"/>
    <property type="match status" value="1"/>
</dbReference>
<evidence type="ECO:0000256" key="1">
    <source>
        <dbReference type="ARBA" id="ARBA00000085"/>
    </source>
</evidence>
<keyword evidence="6 11" id="KW-0812">Transmembrane</keyword>
<reference evidence="13 14" key="1">
    <citation type="journal article" date="2016" name="Nat. Microbiol.">
        <title>The Mouse Intestinal Bacterial Collection (miBC) provides host-specific insight into cultured diversity and functional potential of the gut microbiota.</title>
        <authorList>
            <person name="Lagkouvardos I."/>
            <person name="Pukall R."/>
            <person name="Abt B."/>
            <person name="Foesel B.U."/>
            <person name="Meier-Kolthoff J.P."/>
            <person name="Kumar N."/>
            <person name="Bresciani A."/>
            <person name="Martinez I."/>
            <person name="Just S."/>
            <person name="Ziegler C."/>
            <person name="Brugiroux S."/>
            <person name="Garzetti D."/>
            <person name="Wenning M."/>
            <person name="Bui T.P."/>
            <person name="Wang J."/>
            <person name="Hugenholtz F."/>
            <person name="Plugge C.M."/>
            <person name="Peterson D.A."/>
            <person name="Hornef M.W."/>
            <person name="Baines J.F."/>
            <person name="Smidt H."/>
            <person name="Walter J."/>
            <person name="Kristiansen K."/>
            <person name="Nielsen H.B."/>
            <person name="Haller D."/>
            <person name="Overmann J."/>
            <person name="Stecher B."/>
            <person name="Clavel T."/>
        </authorList>
    </citation>
    <scope>NUCLEOTIDE SEQUENCE [LARGE SCALE GENOMIC DNA]</scope>
    <source>
        <strain evidence="13 14">DSM 28560</strain>
    </source>
</reference>
<dbReference type="GO" id="GO:0016036">
    <property type="term" value="P:cellular response to phosphate starvation"/>
    <property type="evidence" value="ECO:0007669"/>
    <property type="project" value="TreeGrafter"/>
</dbReference>
<evidence type="ECO:0000313" key="14">
    <source>
        <dbReference type="Proteomes" id="UP000295710"/>
    </source>
</evidence>
<protein>
    <recommendedName>
        <fullName evidence="3">histidine kinase</fullName>
        <ecNumber evidence="3">2.7.13.3</ecNumber>
    </recommendedName>
</protein>
<evidence type="ECO:0000256" key="7">
    <source>
        <dbReference type="ARBA" id="ARBA00022777"/>
    </source>
</evidence>
<dbReference type="InterPro" id="IPR005467">
    <property type="entry name" value="His_kinase_dom"/>
</dbReference>
<proteinExistence type="predicted"/>
<dbReference type="InterPro" id="IPR036097">
    <property type="entry name" value="HisK_dim/P_sf"/>
</dbReference>
<evidence type="ECO:0000256" key="10">
    <source>
        <dbReference type="ARBA" id="ARBA00023136"/>
    </source>
</evidence>
<sequence length="340" mass="38977">MEKIKNIWVRCRDYRIWFGLLLISDAVFGLFLWLAEIRAFRELAGTFFLFSVLLFMAAVIWTCRRDRLREELVAEYLNSLDTELEAQTFRCLPAGERQEIRLAAELLREKEIRVREQAEHLEGYEAFIESWAHEIKTPLALLTLLLDNRKAEIEPDIHKRLEYARNQMQGYVDRILIYARLKAVHKDYLLEEVSVAECVGEVLSEYEMLLHEAGIRVTADVDDAVVYTDRKSFCFILSQIVSNAIKYTRMDVTCPELAITVQRSAADKKILLMLEDNGTGIRDGDLPFIFDRGFSGDAGGQRKKSSGMGLYLAGQLAGELKIGLDVQSSYKKGTRFTLVL</sequence>
<evidence type="ECO:0000256" key="11">
    <source>
        <dbReference type="SAM" id="Phobius"/>
    </source>
</evidence>
<keyword evidence="8 11" id="KW-1133">Transmembrane helix</keyword>
<comment type="subcellular location">
    <subcellularLocation>
        <location evidence="2">Cell membrane</location>
        <topology evidence="2">Multi-pass membrane protein</topology>
    </subcellularLocation>
</comment>
<evidence type="ECO:0000313" key="13">
    <source>
        <dbReference type="EMBL" id="TDA21975.1"/>
    </source>
</evidence>
<keyword evidence="14" id="KW-1185">Reference proteome</keyword>
<feature type="transmembrane region" description="Helical" evidence="11">
    <location>
        <begin position="43"/>
        <end position="63"/>
    </location>
</feature>
<keyword evidence="7 13" id="KW-0418">Kinase</keyword>
<evidence type="ECO:0000256" key="4">
    <source>
        <dbReference type="ARBA" id="ARBA00022475"/>
    </source>
</evidence>
<dbReference type="RefSeq" id="WP_132277434.1">
    <property type="nucleotide sequence ID" value="NZ_JAOBST010000013.1"/>
</dbReference>
<dbReference type="AlphaFoldDB" id="A0A4R4FEI7"/>
<accession>A0A4R4FEI7</accession>
<name>A0A4R4FEI7_9FIRM</name>
<dbReference type="InterPro" id="IPR050351">
    <property type="entry name" value="BphY/WalK/GraS-like"/>
</dbReference>
<dbReference type="PANTHER" id="PTHR45453:SF2">
    <property type="entry name" value="HISTIDINE KINASE"/>
    <property type="match status" value="1"/>
</dbReference>
<evidence type="ECO:0000256" key="9">
    <source>
        <dbReference type="ARBA" id="ARBA00023012"/>
    </source>
</evidence>
<evidence type="ECO:0000256" key="6">
    <source>
        <dbReference type="ARBA" id="ARBA00022692"/>
    </source>
</evidence>
<comment type="catalytic activity">
    <reaction evidence="1">
        <text>ATP + protein L-histidine = ADP + protein N-phospho-L-histidine.</text>
        <dbReference type="EC" id="2.7.13.3"/>
    </reaction>
</comment>
<organism evidence="13 14">
    <name type="scientific">Extibacter muris</name>
    <dbReference type="NCBI Taxonomy" id="1796622"/>
    <lineage>
        <taxon>Bacteria</taxon>
        <taxon>Bacillati</taxon>
        <taxon>Bacillota</taxon>
        <taxon>Clostridia</taxon>
        <taxon>Lachnospirales</taxon>
        <taxon>Lachnospiraceae</taxon>
        <taxon>Extibacter</taxon>
    </lineage>
</organism>
<evidence type="ECO:0000256" key="5">
    <source>
        <dbReference type="ARBA" id="ARBA00022679"/>
    </source>
</evidence>
<dbReference type="SUPFAM" id="SSF55874">
    <property type="entry name" value="ATPase domain of HSP90 chaperone/DNA topoisomerase II/histidine kinase"/>
    <property type="match status" value="1"/>
</dbReference>
<dbReference type="EMBL" id="SMMX01000006">
    <property type="protein sequence ID" value="TDA21975.1"/>
    <property type="molecule type" value="Genomic_DNA"/>
</dbReference>
<evidence type="ECO:0000256" key="8">
    <source>
        <dbReference type="ARBA" id="ARBA00022989"/>
    </source>
</evidence>
<feature type="domain" description="Histidine kinase" evidence="12">
    <location>
        <begin position="130"/>
        <end position="340"/>
    </location>
</feature>
<dbReference type="GO" id="GO:0000155">
    <property type="term" value="F:phosphorelay sensor kinase activity"/>
    <property type="evidence" value="ECO:0007669"/>
    <property type="project" value="InterPro"/>
</dbReference>
<keyword evidence="10 11" id="KW-0472">Membrane</keyword>
<evidence type="ECO:0000256" key="3">
    <source>
        <dbReference type="ARBA" id="ARBA00012438"/>
    </source>
</evidence>
<dbReference type="GO" id="GO:0004721">
    <property type="term" value="F:phosphoprotein phosphatase activity"/>
    <property type="evidence" value="ECO:0007669"/>
    <property type="project" value="TreeGrafter"/>
</dbReference>
<evidence type="ECO:0000256" key="2">
    <source>
        <dbReference type="ARBA" id="ARBA00004651"/>
    </source>
</evidence>
<dbReference type="PANTHER" id="PTHR45453">
    <property type="entry name" value="PHOSPHATE REGULON SENSOR PROTEIN PHOR"/>
    <property type="match status" value="1"/>
</dbReference>
<dbReference type="SMART" id="SM00387">
    <property type="entry name" value="HATPase_c"/>
    <property type="match status" value="1"/>
</dbReference>
<comment type="caution">
    <text evidence="13">The sequence shown here is derived from an EMBL/GenBank/DDBJ whole genome shotgun (WGS) entry which is preliminary data.</text>
</comment>
<dbReference type="InterPro" id="IPR036890">
    <property type="entry name" value="HATPase_C_sf"/>
</dbReference>
<dbReference type="PROSITE" id="PS50109">
    <property type="entry name" value="HIS_KIN"/>
    <property type="match status" value="1"/>
</dbReference>
<gene>
    <name evidence="13" type="ORF">E1963_09465</name>
</gene>
<keyword evidence="4" id="KW-1003">Cell membrane</keyword>
<dbReference type="InterPro" id="IPR003594">
    <property type="entry name" value="HATPase_dom"/>
</dbReference>